<protein>
    <submittedName>
        <fullName evidence="7">Amino acid ABC transporter substrate-binding protein, PAAT family</fullName>
    </submittedName>
</protein>
<keyword evidence="8" id="KW-1185">Reference proteome</keyword>
<comment type="similarity">
    <text evidence="2 4">Belongs to the bacterial solute-binding protein 3 family.</text>
</comment>
<dbReference type="PROSITE" id="PS01039">
    <property type="entry name" value="SBP_BACTERIAL_3"/>
    <property type="match status" value="1"/>
</dbReference>
<dbReference type="EMBL" id="FZOC01000002">
    <property type="protein sequence ID" value="SNR81204.1"/>
    <property type="molecule type" value="Genomic_DNA"/>
</dbReference>
<evidence type="ECO:0000256" key="5">
    <source>
        <dbReference type="SAM" id="SignalP"/>
    </source>
</evidence>
<dbReference type="InterPro" id="IPR001638">
    <property type="entry name" value="Solute-binding_3/MltF_N"/>
</dbReference>
<dbReference type="PANTHER" id="PTHR35936">
    <property type="entry name" value="MEMBRANE-BOUND LYTIC MUREIN TRANSGLYCOSYLASE F"/>
    <property type="match status" value="1"/>
</dbReference>
<accession>A0A238ZEV6</accession>
<evidence type="ECO:0000313" key="8">
    <source>
        <dbReference type="Proteomes" id="UP000198324"/>
    </source>
</evidence>
<dbReference type="PANTHER" id="PTHR35936:SF38">
    <property type="entry name" value="GLUTAMINE-BINDING PERIPLASMIC PROTEIN"/>
    <property type="match status" value="1"/>
</dbReference>
<reference evidence="7 8" key="1">
    <citation type="submission" date="2017-06" db="EMBL/GenBank/DDBJ databases">
        <authorList>
            <person name="Kim H.J."/>
            <person name="Triplett B.A."/>
        </authorList>
    </citation>
    <scope>NUCLEOTIDE SEQUENCE [LARGE SCALE GENOMIC DNA]</scope>
    <source>
        <strain evidence="7 8">DSM 13116</strain>
    </source>
</reference>
<dbReference type="Gene3D" id="3.40.190.10">
    <property type="entry name" value="Periplasmic binding protein-like II"/>
    <property type="match status" value="2"/>
</dbReference>
<dbReference type="InterPro" id="IPR018313">
    <property type="entry name" value="SBP_3_CS"/>
</dbReference>
<feature type="signal peptide" evidence="5">
    <location>
        <begin position="1"/>
        <end position="23"/>
    </location>
</feature>
<dbReference type="SUPFAM" id="SSF53850">
    <property type="entry name" value="Periplasmic binding protein-like II"/>
    <property type="match status" value="1"/>
</dbReference>
<dbReference type="GO" id="GO:0030313">
    <property type="term" value="C:cell envelope"/>
    <property type="evidence" value="ECO:0007669"/>
    <property type="project" value="UniProtKB-SubCell"/>
</dbReference>
<evidence type="ECO:0000256" key="1">
    <source>
        <dbReference type="ARBA" id="ARBA00004196"/>
    </source>
</evidence>
<proteinExistence type="inferred from homology"/>
<evidence type="ECO:0000256" key="2">
    <source>
        <dbReference type="ARBA" id="ARBA00010333"/>
    </source>
</evidence>
<dbReference type="RefSeq" id="WP_089273163.1">
    <property type="nucleotide sequence ID" value="NZ_FZOC01000002.1"/>
</dbReference>
<dbReference type="Pfam" id="PF00497">
    <property type="entry name" value="SBP_bac_3"/>
    <property type="match status" value="1"/>
</dbReference>
<evidence type="ECO:0000313" key="7">
    <source>
        <dbReference type="EMBL" id="SNR81204.1"/>
    </source>
</evidence>
<feature type="chain" id="PRO_5012014586" evidence="5">
    <location>
        <begin position="24"/>
        <end position="276"/>
    </location>
</feature>
<dbReference type="CDD" id="cd13629">
    <property type="entry name" value="PBP2_Dsm1740"/>
    <property type="match status" value="1"/>
</dbReference>
<dbReference type="AlphaFoldDB" id="A0A238ZEV6"/>
<organism evidence="7 8">
    <name type="scientific">Humidesulfovibrio mexicanus</name>
    <dbReference type="NCBI Taxonomy" id="147047"/>
    <lineage>
        <taxon>Bacteria</taxon>
        <taxon>Pseudomonadati</taxon>
        <taxon>Thermodesulfobacteriota</taxon>
        <taxon>Desulfovibrionia</taxon>
        <taxon>Desulfovibrionales</taxon>
        <taxon>Desulfovibrionaceae</taxon>
        <taxon>Humidesulfovibrio</taxon>
    </lineage>
</organism>
<dbReference type="Proteomes" id="UP000198324">
    <property type="component" value="Unassembled WGS sequence"/>
</dbReference>
<dbReference type="SMART" id="SM00062">
    <property type="entry name" value="PBPb"/>
    <property type="match status" value="1"/>
</dbReference>
<feature type="domain" description="Solute-binding protein family 3/N-terminal" evidence="6">
    <location>
        <begin position="46"/>
        <end position="269"/>
    </location>
</feature>
<name>A0A238ZEV6_9BACT</name>
<sequence length="276" mass="30799">MLANRLNALLLVLLLMTAPGCSKTEQTADAIPAKDGTVEQILKRGVLRVGFSTFVPWAMQDKQGEFIGFEIDVARRLAKDMGVQVQFEPTQWSGIIPALLSSKFDIIIGGMGIQPQRGLKVNFTIPYEYSGMSLVADKAKAGGHKTLADFDRPDVVLAIRQGTTAVDAAKKHMPKAQVRLFEQEAQTIQEVLSGRAHAVVASDPFPAFQALKYPDKLVLPLAEPFTKEPIAFAVRKGDPDFVNFLDGWIRMVNDEGWLAERHRYWFRTDQWKSRVE</sequence>
<dbReference type="OrthoDB" id="6192933at2"/>
<evidence type="ECO:0000256" key="4">
    <source>
        <dbReference type="RuleBase" id="RU003744"/>
    </source>
</evidence>
<gene>
    <name evidence="7" type="ORF">SAMN04488503_1439</name>
</gene>
<evidence type="ECO:0000256" key="3">
    <source>
        <dbReference type="ARBA" id="ARBA00022729"/>
    </source>
</evidence>
<comment type="subcellular location">
    <subcellularLocation>
        <location evidence="1">Cell envelope</location>
    </subcellularLocation>
</comment>
<evidence type="ECO:0000259" key="6">
    <source>
        <dbReference type="SMART" id="SM00062"/>
    </source>
</evidence>
<keyword evidence="3 5" id="KW-0732">Signal</keyword>